<evidence type="ECO:0000313" key="2">
    <source>
        <dbReference type="Proteomes" id="UP000030907"/>
    </source>
</evidence>
<dbReference type="Proteomes" id="UP000030907">
    <property type="component" value="Chromosome"/>
</dbReference>
<evidence type="ECO:0000313" key="1">
    <source>
        <dbReference type="EMBL" id="AJA07214.1"/>
    </source>
</evidence>
<dbReference type="EMBL" id="CP009122">
    <property type="protein sequence ID" value="AJA07214.1"/>
    <property type="molecule type" value="Genomic_DNA"/>
</dbReference>
<gene>
    <name evidence="1" type="ORF">SKP52_01360</name>
</gene>
<proteinExistence type="predicted"/>
<dbReference type="HOGENOM" id="CLU_132622_0_0_5"/>
<name>A0A0A7PBD2_9SPHN</name>
<protein>
    <submittedName>
        <fullName evidence="1">Uncharacterized protein</fullName>
    </submittedName>
</protein>
<dbReference type="KEGG" id="sphk:SKP52_01360"/>
<organism evidence="1 2">
    <name type="scientific">Sphingopyxis fribergensis</name>
    <dbReference type="NCBI Taxonomy" id="1515612"/>
    <lineage>
        <taxon>Bacteria</taxon>
        <taxon>Pseudomonadati</taxon>
        <taxon>Pseudomonadota</taxon>
        <taxon>Alphaproteobacteria</taxon>
        <taxon>Sphingomonadales</taxon>
        <taxon>Sphingomonadaceae</taxon>
        <taxon>Sphingopyxis</taxon>
    </lineage>
</organism>
<sequence length="149" mass="16141">MARARRSFKLRLSPAGLDVLIDSHCHLIRVTRSLIAWGTTLHIAVEHLSTLSTDEIIEQLKVHQLDCLGGAEEHHVGASNRLWDIATSITERVQETSPDGRQPNLGTIYLLALIQVPKAGKSDLMSAFDRALQSGARSPASGGVNDLTG</sequence>
<dbReference type="STRING" id="1515612.SKP52_01360"/>
<reference evidence="1 2" key="1">
    <citation type="journal article" date="2015" name="Int. J. Syst. Evol. Microbiol.">
        <title>Description of Sphingopyxis fribergensis sp. nov. - a soil bacterium with the ability to degrade styrene and phenylacetic acid.</title>
        <authorList>
            <person name="Oelschlagel M."/>
            <person name="Ruckert C."/>
            <person name="Kalinowski J."/>
            <person name="Schmidt G."/>
            <person name="Schlomann M."/>
            <person name="Tischler D."/>
        </authorList>
    </citation>
    <scope>NUCLEOTIDE SEQUENCE [LARGE SCALE GENOMIC DNA]</scope>
    <source>
        <strain evidence="1 2">Kp5.2</strain>
    </source>
</reference>
<accession>A0A0A7PBD2</accession>
<dbReference type="AlphaFoldDB" id="A0A0A7PBD2"/>
<keyword evidence="2" id="KW-1185">Reference proteome</keyword>